<organism evidence="1 2">
    <name type="scientific">Marssonina brunnea f. sp. multigermtubi (strain MB_m1)</name>
    <name type="common">Marssonina leaf spot fungus</name>
    <dbReference type="NCBI Taxonomy" id="1072389"/>
    <lineage>
        <taxon>Eukaryota</taxon>
        <taxon>Fungi</taxon>
        <taxon>Dikarya</taxon>
        <taxon>Ascomycota</taxon>
        <taxon>Pezizomycotina</taxon>
        <taxon>Leotiomycetes</taxon>
        <taxon>Helotiales</taxon>
        <taxon>Drepanopezizaceae</taxon>
        <taxon>Drepanopeziza</taxon>
    </lineage>
</organism>
<accession>K1XD95</accession>
<proteinExistence type="predicted"/>
<dbReference type="HOGENOM" id="CLU_1731881_0_0_1"/>
<dbReference type="AlphaFoldDB" id="K1XD95"/>
<dbReference type="KEGG" id="mbe:MBM_03055"/>
<reference evidence="1 2" key="1">
    <citation type="journal article" date="2012" name="BMC Genomics">
        <title>Sequencing the genome of Marssonina brunnea reveals fungus-poplar co-evolution.</title>
        <authorList>
            <person name="Zhu S."/>
            <person name="Cao Y.-Z."/>
            <person name="Jiang C."/>
            <person name="Tan B.-Y."/>
            <person name="Wang Z."/>
            <person name="Feng S."/>
            <person name="Zhang L."/>
            <person name="Su X.-H."/>
            <person name="Brejova B."/>
            <person name="Vinar T."/>
            <person name="Xu M."/>
            <person name="Wang M.-X."/>
            <person name="Zhang S.-G."/>
            <person name="Huang M.-R."/>
            <person name="Wu R."/>
            <person name="Zhou Y."/>
        </authorList>
    </citation>
    <scope>NUCLEOTIDE SEQUENCE [LARGE SCALE GENOMIC DNA]</scope>
    <source>
        <strain evidence="1 2">MB_m1</strain>
    </source>
</reference>
<dbReference type="EMBL" id="JH921432">
    <property type="protein sequence ID" value="EKD18813.1"/>
    <property type="molecule type" value="Genomic_DNA"/>
</dbReference>
<protein>
    <submittedName>
        <fullName evidence="1">Uncharacterized protein</fullName>
    </submittedName>
</protein>
<evidence type="ECO:0000313" key="1">
    <source>
        <dbReference type="EMBL" id="EKD18813.1"/>
    </source>
</evidence>
<keyword evidence="2" id="KW-1185">Reference proteome</keyword>
<gene>
    <name evidence="1" type="ORF">MBM_03055</name>
</gene>
<sequence length="151" mass="17160">MLRRLLIQAYGNWSQRLSLKEAPQKRSVRFLPEFSAGGRNYSGDLYKRDPDTGLVMGLVHVEILKGGWEMEAPHQPVVGIARHGTPALRRVAGKNEVLDDRLVVPVRHHILLGYQGVLLILDFEGREGRIRRPGFMWMSIWAAASRHGLSW</sequence>
<dbReference type="Proteomes" id="UP000006753">
    <property type="component" value="Unassembled WGS sequence"/>
</dbReference>
<name>K1XD95_MARBU</name>
<evidence type="ECO:0000313" key="2">
    <source>
        <dbReference type="Proteomes" id="UP000006753"/>
    </source>
</evidence>
<dbReference type="InParanoid" id="K1XD95"/>